<evidence type="ECO:0000259" key="3">
    <source>
        <dbReference type="Pfam" id="PF00326"/>
    </source>
</evidence>
<dbReference type="GO" id="GO:0004252">
    <property type="term" value="F:serine-type endopeptidase activity"/>
    <property type="evidence" value="ECO:0007669"/>
    <property type="project" value="InterPro"/>
</dbReference>
<sequence length="656" mass="73057">MKTTKLLLGVLLLALCAPAFSQTAAPTAQPQAAATLKPYDNLVVENVPPIPMSVVEDVARYTEYRTAGFRSWHPTKRELLIGTRFADVPQVHRVATPGGARAQLTFYPDRVGGGTYEPRRGSYFVFSKDKSGDEFFQFYRYDVATGNVTLLSDGKSRNTGFQFSTDGNRAVYGSTRRNNDDVDLYVIDPKDPKSDRMLAELKGGGWGALDWSEDDKKIAVLEEISANESYIWLVDAATGQKEMVTPKAAEKIYYGGAIFSKDGKGLYVTTDKEGEFQRLAYVDLATKKHTYLTSRIPWDAQSFDLSRDGKTIAFVTNENGIGKLHLLDVASGKEKAVPPLPSGTIGSATWHENNVDLAFDMDSAQSPNDVYSLNVRTGKVDRWTTSETGGVLTTDLQEPELMKWKSFDGMEISGFLYKPAAKFTGKRPVMINIHGGPEGQSTPGFLGRSNYYLKELGVAILYPNVRGSSGYGKTFLAMDNGFNREKSYWDIGALLDYIKTRPDLDSERVFIIGGSYGGFMSLQVSTHYSDKICCSVDIVGISNLVTFLENTSGYRRDLRRVEYGDERDPKMRAFMERIAAVNNADKIKKPTFVVQGFNDPRVPRTEAMQMVQKIRSSGTPVWFLMASDEGHGFAKKKNADYLFYSTVMFMKEFLLK</sequence>
<dbReference type="InterPro" id="IPR011042">
    <property type="entry name" value="6-blade_b-propeller_TolB-like"/>
</dbReference>
<dbReference type="AlphaFoldDB" id="A0A932A8T9"/>
<keyword evidence="2" id="KW-0732">Signal</keyword>
<organism evidence="5 6">
    <name type="scientific">Candidatus Korobacter versatilis</name>
    <dbReference type="NCBI Taxonomy" id="658062"/>
    <lineage>
        <taxon>Bacteria</taxon>
        <taxon>Pseudomonadati</taxon>
        <taxon>Acidobacteriota</taxon>
        <taxon>Terriglobia</taxon>
        <taxon>Terriglobales</taxon>
        <taxon>Candidatus Korobacteraceae</taxon>
        <taxon>Candidatus Korobacter</taxon>
    </lineage>
</organism>
<dbReference type="GO" id="GO:0006508">
    <property type="term" value="P:proteolysis"/>
    <property type="evidence" value="ECO:0007669"/>
    <property type="project" value="InterPro"/>
</dbReference>
<dbReference type="Pfam" id="PF02897">
    <property type="entry name" value="Peptidase_S9_N"/>
    <property type="match status" value="1"/>
</dbReference>
<evidence type="ECO:0000256" key="2">
    <source>
        <dbReference type="SAM" id="SignalP"/>
    </source>
</evidence>
<dbReference type="PANTHER" id="PTHR42776:SF27">
    <property type="entry name" value="DIPEPTIDYL PEPTIDASE FAMILY MEMBER 6"/>
    <property type="match status" value="1"/>
</dbReference>
<dbReference type="PANTHER" id="PTHR42776">
    <property type="entry name" value="SERINE PEPTIDASE S9 FAMILY MEMBER"/>
    <property type="match status" value="1"/>
</dbReference>
<comment type="caution">
    <text evidence="5">The sequence shown here is derived from an EMBL/GenBank/DDBJ whole genome shotgun (WGS) entry which is preliminary data.</text>
</comment>
<feature type="domain" description="Peptidase S9 prolyl oligopeptidase catalytic" evidence="3">
    <location>
        <begin position="451"/>
        <end position="654"/>
    </location>
</feature>
<dbReference type="Gene3D" id="2.120.10.30">
    <property type="entry name" value="TolB, C-terminal domain"/>
    <property type="match status" value="2"/>
</dbReference>
<feature type="chain" id="PRO_5037417762" evidence="2">
    <location>
        <begin position="22"/>
        <end position="656"/>
    </location>
</feature>
<evidence type="ECO:0000259" key="4">
    <source>
        <dbReference type="Pfam" id="PF02897"/>
    </source>
</evidence>
<gene>
    <name evidence="5" type="ORF">HYX28_08535</name>
</gene>
<dbReference type="SUPFAM" id="SSF53474">
    <property type="entry name" value="alpha/beta-Hydrolases"/>
    <property type="match status" value="1"/>
</dbReference>
<reference evidence="5" key="1">
    <citation type="submission" date="2020-07" db="EMBL/GenBank/DDBJ databases">
        <title>Huge and variable diversity of episymbiotic CPR bacteria and DPANN archaea in groundwater ecosystems.</title>
        <authorList>
            <person name="He C.Y."/>
            <person name="Keren R."/>
            <person name="Whittaker M."/>
            <person name="Farag I.F."/>
            <person name="Doudna J."/>
            <person name="Cate J.H.D."/>
            <person name="Banfield J.F."/>
        </authorList>
    </citation>
    <scope>NUCLEOTIDE SEQUENCE</scope>
    <source>
        <strain evidence="5">NC_groundwater_580_Pr5_B-0.1um_64_19</strain>
    </source>
</reference>
<feature type="signal peptide" evidence="2">
    <location>
        <begin position="1"/>
        <end position="21"/>
    </location>
</feature>
<accession>A0A932A8T9</accession>
<evidence type="ECO:0000256" key="1">
    <source>
        <dbReference type="ARBA" id="ARBA00022801"/>
    </source>
</evidence>
<dbReference type="Proteomes" id="UP000779809">
    <property type="component" value="Unassembled WGS sequence"/>
</dbReference>
<proteinExistence type="predicted"/>
<protein>
    <submittedName>
        <fullName evidence="5">S9 family peptidase</fullName>
    </submittedName>
</protein>
<dbReference type="InterPro" id="IPR029058">
    <property type="entry name" value="AB_hydrolase_fold"/>
</dbReference>
<feature type="domain" description="Peptidase S9A N-terminal" evidence="4">
    <location>
        <begin position="119"/>
        <end position="383"/>
    </location>
</feature>
<dbReference type="Gene3D" id="3.40.50.1820">
    <property type="entry name" value="alpha/beta hydrolase"/>
    <property type="match status" value="1"/>
</dbReference>
<dbReference type="SUPFAM" id="SSF82171">
    <property type="entry name" value="DPP6 N-terminal domain-like"/>
    <property type="match status" value="1"/>
</dbReference>
<name>A0A932A8T9_9BACT</name>
<dbReference type="EMBL" id="JACPNR010000010">
    <property type="protein sequence ID" value="MBI2678814.1"/>
    <property type="molecule type" value="Genomic_DNA"/>
</dbReference>
<dbReference type="Pfam" id="PF00326">
    <property type="entry name" value="Peptidase_S9"/>
    <property type="match status" value="1"/>
</dbReference>
<dbReference type="InterPro" id="IPR023302">
    <property type="entry name" value="Pept_S9A_N"/>
</dbReference>
<keyword evidence="1" id="KW-0378">Hydrolase</keyword>
<dbReference type="InterPro" id="IPR001375">
    <property type="entry name" value="Peptidase_S9_cat"/>
</dbReference>
<evidence type="ECO:0000313" key="6">
    <source>
        <dbReference type="Proteomes" id="UP000779809"/>
    </source>
</evidence>
<evidence type="ECO:0000313" key="5">
    <source>
        <dbReference type="EMBL" id="MBI2678814.1"/>
    </source>
</evidence>